<dbReference type="EMBL" id="QPJY01000002">
    <property type="protein sequence ID" value="RCX31776.1"/>
    <property type="molecule type" value="Genomic_DNA"/>
</dbReference>
<reference evidence="2 3" key="1">
    <citation type="submission" date="2018-07" db="EMBL/GenBank/DDBJ databases">
        <title>Genomic Encyclopedia of Type Strains, Phase IV (KMG-IV): sequencing the most valuable type-strain genomes for metagenomic binning, comparative biology and taxonomic classification.</title>
        <authorList>
            <person name="Goeker M."/>
        </authorList>
    </citation>
    <scope>NUCLEOTIDE SEQUENCE [LARGE SCALE GENOMIC DNA]</scope>
    <source>
        <strain evidence="2 3">DSM 26407</strain>
    </source>
</reference>
<name>A0A369CGG6_9GAMM</name>
<dbReference type="Gene3D" id="3.30.565.10">
    <property type="entry name" value="Histidine kinase-like ATPase, C-terminal domain"/>
    <property type="match status" value="1"/>
</dbReference>
<evidence type="ECO:0000313" key="2">
    <source>
        <dbReference type="EMBL" id="RCX31776.1"/>
    </source>
</evidence>
<dbReference type="RefSeq" id="WP_114278622.1">
    <property type="nucleotide sequence ID" value="NZ_QPJY01000002.1"/>
</dbReference>
<gene>
    <name evidence="2" type="ORF">DFQ59_102123</name>
</gene>
<sequence length="212" mass="23003">MGIQQTDIRQAHDIGFRNPAGTRGLLLVVEDDRHIAALVKTYPARADASRSGLRPRTISLRELVGETIELGRQHLEGTGLEVRQVLPPEAAWVRADRSRAREGGGAGIGLSIVKELVEAHGGTVGGAGKSRLERRAPVRPAPCRLRGFGTRGFAILRFIPAARRLAWRAPGGPIPAKERPRQHVRSTPPRPMAVVRPPVRRVRHGRGTAVSA</sequence>
<dbReference type="SUPFAM" id="SSF55874">
    <property type="entry name" value="ATPase domain of HSP90 chaperone/DNA topoisomerase II/histidine kinase"/>
    <property type="match status" value="1"/>
</dbReference>
<evidence type="ECO:0000256" key="1">
    <source>
        <dbReference type="SAM" id="MobiDB-lite"/>
    </source>
</evidence>
<dbReference type="Proteomes" id="UP000252707">
    <property type="component" value="Unassembled WGS sequence"/>
</dbReference>
<protein>
    <recommendedName>
        <fullName evidence="4">Histidine kinase</fullName>
    </recommendedName>
</protein>
<evidence type="ECO:0000313" key="3">
    <source>
        <dbReference type="Proteomes" id="UP000252707"/>
    </source>
</evidence>
<dbReference type="AlphaFoldDB" id="A0A369CGG6"/>
<evidence type="ECO:0008006" key="4">
    <source>
        <dbReference type="Google" id="ProtNLM"/>
    </source>
</evidence>
<dbReference type="InterPro" id="IPR036890">
    <property type="entry name" value="HATPase_C_sf"/>
</dbReference>
<proteinExistence type="predicted"/>
<comment type="caution">
    <text evidence="2">The sequence shown here is derived from an EMBL/GenBank/DDBJ whole genome shotgun (WGS) entry which is preliminary data.</text>
</comment>
<accession>A0A369CGG6</accession>
<feature type="region of interest" description="Disordered" evidence="1">
    <location>
        <begin position="170"/>
        <end position="212"/>
    </location>
</feature>
<organism evidence="2 3">
    <name type="scientific">Thioalbus denitrificans</name>
    <dbReference type="NCBI Taxonomy" id="547122"/>
    <lineage>
        <taxon>Bacteria</taxon>
        <taxon>Pseudomonadati</taxon>
        <taxon>Pseudomonadota</taxon>
        <taxon>Gammaproteobacteria</taxon>
        <taxon>Chromatiales</taxon>
        <taxon>Ectothiorhodospiraceae</taxon>
        <taxon>Thioalbus</taxon>
    </lineage>
</organism>
<keyword evidence="3" id="KW-1185">Reference proteome</keyword>